<evidence type="ECO:0000259" key="1">
    <source>
        <dbReference type="SMART" id="SM00901"/>
    </source>
</evidence>
<reference evidence="2 3" key="1">
    <citation type="submission" date="2023-01" db="EMBL/GenBank/DDBJ databases">
        <title>Trichodesmium-associated heterotrophic epibiont bacteria.</title>
        <authorList>
            <person name="Cleveland C.S."/>
            <person name="Webb E.A."/>
        </authorList>
    </citation>
    <scope>NUCLEOTIDE SEQUENCE [LARGE SCALE GENOMIC DNA]</scope>
    <source>
        <strain evidence="2 3">USCH2</strain>
    </source>
</reference>
<dbReference type="InterPro" id="IPR014966">
    <property type="entry name" value="FRG-dom"/>
</dbReference>
<dbReference type="Pfam" id="PF08867">
    <property type="entry name" value="FRG"/>
    <property type="match status" value="1"/>
</dbReference>
<dbReference type="SMART" id="SM00901">
    <property type="entry name" value="FRG"/>
    <property type="match status" value="1"/>
</dbReference>
<protein>
    <submittedName>
        <fullName evidence="2">FRG domain-containing protein</fullName>
    </submittedName>
</protein>
<feature type="domain" description="FRG" evidence="1">
    <location>
        <begin position="25"/>
        <end position="121"/>
    </location>
</feature>
<organism evidence="2 3">
    <name type="scientific">Pseudoalteromonas lipolytica</name>
    <dbReference type="NCBI Taxonomy" id="570156"/>
    <lineage>
        <taxon>Bacteria</taxon>
        <taxon>Pseudomonadati</taxon>
        <taxon>Pseudomonadota</taxon>
        <taxon>Gammaproteobacteria</taxon>
        <taxon>Alteromonadales</taxon>
        <taxon>Pseudoalteromonadaceae</taxon>
        <taxon>Pseudoalteromonas</taxon>
    </lineage>
</organism>
<dbReference type="EMBL" id="JAQPZS010000022">
    <property type="protein sequence ID" value="MEJ6498001.1"/>
    <property type="molecule type" value="Genomic_DNA"/>
</dbReference>
<comment type="caution">
    <text evidence="2">The sequence shown here is derived from an EMBL/GenBank/DDBJ whole genome shotgun (WGS) entry which is preliminary data.</text>
</comment>
<dbReference type="RefSeq" id="WP_339981968.1">
    <property type="nucleotide sequence ID" value="NZ_JAQPZS010000022.1"/>
</dbReference>
<evidence type="ECO:0000313" key="2">
    <source>
        <dbReference type="EMBL" id="MEJ6498001.1"/>
    </source>
</evidence>
<gene>
    <name evidence="2" type="ORF">PQI24_18315</name>
</gene>
<proteinExistence type="predicted"/>
<keyword evidence="3" id="KW-1185">Reference proteome</keyword>
<accession>A0ABU8SZF7</accession>
<evidence type="ECO:0000313" key="3">
    <source>
        <dbReference type="Proteomes" id="UP001377972"/>
    </source>
</evidence>
<dbReference type="Proteomes" id="UP001377972">
    <property type="component" value="Unassembled WGS sequence"/>
</dbReference>
<name>A0ABU8SZF7_9GAMM</name>
<sequence length="231" mass="26745">MKTMDSITVCSFSDYIREIEELDETSELILFRGQSVQGNLLPSVCRETPTKNTTESEMETLKELRRMGSALVSNEQMSDWDLLVVAQHFGLKTRLLDWSSNPLAALWFACSDHREGDVYVYVLYADEFLHNEDIGPFDPGSTRVFRPTLNNPRIVAQHGWFTSHKYSLKNNKFVALEKNKEMKRSVFEIHVPEDFRKTMLKALDRHGVNSHTLFPDLEGLCKYLNWRHNGV</sequence>